<reference evidence="1 2" key="1">
    <citation type="submission" date="2018-07" db="EMBL/GenBank/DDBJ databases">
        <title>Draft Genome Assemblies for Five Robust Yarrowia lipolytica Strains Exhibiting High Lipid Production and Pentose Sugar Utilization and Sugar Alcohol Secretion from Undetoxified Lignocellulosic Biomass Hydrolysates.</title>
        <authorList>
            <consortium name="DOE Joint Genome Institute"/>
            <person name="Walker C."/>
            <person name="Ryu S."/>
            <person name="Na H."/>
            <person name="Zane M."/>
            <person name="LaButti K."/>
            <person name="Lipzen A."/>
            <person name="Haridas S."/>
            <person name="Barry K."/>
            <person name="Grigoriev I.V."/>
            <person name="Quarterman J."/>
            <person name="Slininger P."/>
            <person name="Dien B."/>
            <person name="Trinh C.T."/>
        </authorList>
    </citation>
    <scope>NUCLEOTIDE SEQUENCE [LARGE SCALE GENOMIC DNA]</scope>
    <source>
        <strain evidence="1 2">YB392</strain>
    </source>
</reference>
<accession>A0A371CBH3</accession>
<dbReference type="EMBL" id="KZ858961">
    <property type="protein sequence ID" value="RDW27562.1"/>
    <property type="molecule type" value="Genomic_DNA"/>
</dbReference>
<dbReference type="VEuPathDB" id="FungiDB:YALI1_E32489g"/>
<protein>
    <submittedName>
        <fullName evidence="1">Uncharacterized protein</fullName>
    </submittedName>
</protein>
<evidence type="ECO:0000313" key="2">
    <source>
        <dbReference type="Proteomes" id="UP000256601"/>
    </source>
</evidence>
<evidence type="ECO:0000313" key="1">
    <source>
        <dbReference type="EMBL" id="RDW27562.1"/>
    </source>
</evidence>
<proteinExistence type="predicted"/>
<dbReference type="VEuPathDB" id="FungiDB:YALI0_E27588g"/>
<organism evidence="1 2">
    <name type="scientific">Yarrowia lipolytica</name>
    <name type="common">Candida lipolytica</name>
    <dbReference type="NCBI Taxonomy" id="4952"/>
    <lineage>
        <taxon>Eukaryota</taxon>
        <taxon>Fungi</taxon>
        <taxon>Dikarya</taxon>
        <taxon>Ascomycota</taxon>
        <taxon>Saccharomycotina</taxon>
        <taxon>Dipodascomycetes</taxon>
        <taxon>Dipodascales</taxon>
        <taxon>Dipodascales incertae sedis</taxon>
        <taxon>Yarrowia</taxon>
    </lineage>
</organism>
<dbReference type="Proteomes" id="UP000256601">
    <property type="component" value="Unassembled WGS sequence"/>
</dbReference>
<sequence>MQQWGLLGTDRSEETFIFNKFSEQKGWELEQNFLPTADTGIFKRVFPTKHVPAIELHLVKLMDPSFLSNVIASDESLHSFFEESKVDFSAPFAAEFLYLLQNELVESLHPPPTSKEVGVKHLHVTVPQKKHKFKGPELHYYAAAKRAELAETWFLKSCQNKNIPKTTYMHILYYVVACELLGKLAAQWHNAVKSHLSQSDRLDALLTQLDAKTNEWLVEDVNSLSENIAKTGENEYNQNFFIDSAYNGFTYTEPANLPLHESLRLSEYKNERGNGMWTERGFFKDLQFPFRNEYYRLW</sequence>
<gene>
    <name evidence="1" type="ORF">B0I71DRAFT_128986</name>
</gene>
<dbReference type="AlphaFoldDB" id="A0A371CBH3"/>
<name>A0A371CBH3_YARLL</name>